<dbReference type="STRING" id="234267.Acid_2137"/>
<keyword evidence="2" id="KW-0472">Membrane</keyword>
<feature type="signal peptide" evidence="3">
    <location>
        <begin position="1"/>
        <end position="18"/>
    </location>
</feature>
<organism evidence="5">
    <name type="scientific">Solibacter usitatus (strain Ellin6076)</name>
    <dbReference type="NCBI Taxonomy" id="234267"/>
    <lineage>
        <taxon>Bacteria</taxon>
        <taxon>Pseudomonadati</taxon>
        <taxon>Acidobacteriota</taxon>
        <taxon>Terriglobia</taxon>
        <taxon>Bryobacterales</taxon>
        <taxon>Solibacteraceae</taxon>
        <taxon>Candidatus Solibacter</taxon>
    </lineage>
</organism>
<dbReference type="PROSITE" id="PS51779">
    <property type="entry name" value="POTRA"/>
    <property type="match status" value="1"/>
</dbReference>
<keyword evidence="3" id="KW-0732">Signal</keyword>
<evidence type="ECO:0000313" key="5">
    <source>
        <dbReference type="EMBL" id="ABJ83127.1"/>
    </source>
</evidence>
<feature type="domain" description="POTRA" evidence="4">
    <location>
        <begin position="21"/>
        <end position="92"/>
    </location>
</feature>
<feature type="chain" id="PRO_5004163696" evidence="3">
    <location>
        <begin position="19"/>
        <end position="414"/>
    </location>
</feature>
<evidence type="ECO:0000256" key="1">
    <source>
        <dbReference type="ARBA" id="ARBA00004370"/>
    </source>
</evidence>
<dbReference type="GO" id="GO:0019867">
    <property type="term" value="C:outer membrane"/>
    <property type="evidence" value="ECO:0007669"/>
    <property type="project" value="InterPro"/>
</dbReference>
<dbReference type="Gene3D" id="3.10.20.310">
    <property type="entry name" value="membrane protein fhac"/>
    <property type="match status" value="2"/>
</dbReference>
<dbReference type="InterPro" id="IPR010827">
    <property type="entry name" value="BamA/TamA_POTRA"/>
</dbReference>
<evidence type="ECO:0000259" key="4">
    <source>
        <dbReference type="PROSITE" id="PS51779"/>
    </source>
</evidence>
<protein>
    <submittedName>
        <fullName evidence="5">Outer membrane protein/protective antigen OMA87-like protein</fullName>
    </submittedName>
</protein>
<gene>
    <name evidence="5" type="ordered locus">Acid_2137</name>
</gene>
<comment type="subcellular location">
    <subcellularLocation>
        <location evidence="1">Membrane</location>
    </subcellularLocation>
</comment>
<dbReference type="eggNOG" id="COG4775">
    <property type="taxonomic scope" value="Bacteria"/>
</dbReference>
<accession>Q026E2</accession>
<evidence type="ECO:0000256" key="3">
    <source>
        <dbReference type="SAM" id="SignalP"/>
    </source>
</evidence>
<reference evidence="5" key="1">
    <citation type="submission" date="2006-10" db="EMBL/GenBank/DDBJ databases">
        <title>Complete sequence of Solibacter usitatus Ellin6076.</title>
        <authorList>
            <consortium name="US DOE Joint Genome Institute"/>
            <person name="Copeland A."/>
            <person name="Lucas S."/>
            <person name="Lapidus A."/>
            <person name="Barry K."/>
            <person name="Detter J.C."/>
            <person name="Glavina del Rio T."/>
            <person name="Hammon N."/>
            <person name="Israni S."/>
            <person name="Dalin E."/>
            <person name="Tice H."/>
            <person name="Pitluck S."/>
            <person name="Thompson L.S."/>
            <person name="Brettin T."/>
            <person name="Bruce D."/>
            <person name="Han C."/>
            <person name="Tapia R."/>
            <person name="Gilna P."/>
            <person name="Schmutz J."/>
            <person name="Larimer F."/>
            <person name="Land M."/>
            <person name="Hauser L."/>
            <person name="Kyrpides N."/>
            <person name="Mikhailova N."/>
            <person name="Janssen P.H."/>
            <person name="Kuske C.R."/>
            <person name="Richardson P."/>
        </authorList>
    </citation>
    <scope>NUCLEOTIDE SEQUENCE</scope>
    <source>
        <strain evidence="5">Ellin6076</strain>
    </source>
</reference>
<dbReference type="EMBL" id="CP000473">
    <property type="protein sequence ID" value="ABJ83127.1"/>
    <property type="molecule type" value="Genomic_DNA"/>
</dbReference>
<dbReference type="AlphaFoldDB" id="Q026E2"/>
<sequence length="414" mass="46001" precursor="true">MQQMSVLGTLLLASIAAAQPLTVAGVRVAGNERLPAAAILRATGVRPGQAATLETLDAAVSRLFETGLFTSLNYRYEQIPGSDPAAYIVTFQLLEDRADTDVRIEIAAIDEASIWKDLAAADPLVTRRMPHNDRAGDFYCRAVERVLERAGRHEKIVVSSSVDLATRRMETTLVPANPPKVTDVRFQGIHALSSAALRDAVGRIVIDNRYSEREFRQVLDLNVRPMYEERGYLKVEFPSIRLTPAAGDLSIDVQVIEGTPWTLGTASLIGDHLPEEAMRKASALWEVHTANWKLILEAITRMEKVLRREGYLGVTSKPVRLFRDDGRTVDLRIEVTKGKQFVLGALSIAGLSDRDRMRAEKLFRIKPGEPLDQPYLEDYVKQCLDFLGNSVKGFDSKLSLRGDTNLVDLTLTFK</sequence>
<dbReference type="Pfam" id="PF07244">
    <property type="entry name" value="POTRA"/>
    <property type="match status" value="1"/>
</dbReference>
<proteinExistence type="predicted"/>
<dbReference type="InterPro" id="IPR034746">
    <property type="entry name" value="POTRA"/>
</dbReference>
<evidence type="ECO:0000256" key="2">
    <source>
        <dbReference type="ARBA" id="ARBA00023136"/>
    </source>
</evidence>
<dbReference type="KEGG" id="sus:Acid_2137"/>
<dbReference type="HOGENOM" id="CLU_663738_0_0_0"/>
<dbReference type="InParanoid" id="Q026E2"/>
<name>Q026E2_SOLUE</name>